<name>A0A8W8JQU3_MAGGI</name>
<dbReference type="InterPro" id="IPR012337">
    <property type="entry name" value="RNaseH-like_sf"/>
</dbReference>
<evidence type="ECO:0000313" key="2">
    <source>
        <dbReference type="EnsemblMetazoa" id="G20082.1:cds"/>
    </source>
</evidence>
<dbReference type="PANTHER" id="PTHR46880:SF5">
    <property type="entry name" value="DUF4371 DOMAIN-CONTAINING PROTEIN"/>
    <property type="match status" value="1"/>
</dbReference>
<keyword evidence="3" id="KW-1185">Reference proteome</keyword>
<proteinExistence type="predicted"/>
<evidence type="ECO:0000259" key="1">
    <source>
        <dbReference type="Pfam" id="PF05699"/>
    </source>
</evidence>
<dbReference type="AlphaFoldDB" id="A0A8W8JQU3"/>
<organism evidence="2 3">
    <name type="scientific">Magallana gigas</name>
    <name type="common">Pacific oyster</name>
    <name type="synonym">Crassostrea gigas</name>
    <dbReference type="NCBI Taxonomy" id="29159"/>
    <lineage>
        <taxon>Eukaryota</taxon>
        <taxon>Metazoa</taxon>
        <taxon>Spiralia</taxon>
        <taxon>Lophotrochozoa</taxon>
        <taxon>Mollusca</taxon>
        <taxon>Bivalvia</taxon>
        <taxon>Autobranchia</taxon>
        <taxon>Pteriomorphia</taxon>
        <taxon>Ostreida</taxon>
        <taxon>Ostreoidea</taxon>
        <taxon>Ostreidae</taxon>
        <taxon>Magallana</taxon>
    </lineage>
</organism>
<dbReference type="GO" id="GO:0046983">
    <property type="term" value="F:protein dimerization activity"/>
    <property type="evidence" value="ECO:0007669"/>
    <property type="project" value="InterPro"/>
</dbReference>
<dbReference type="Proteomes" id="UP000005408">
    <property type="component" value="Unassembled WGS sequence"/>
</dbReference>
<evidence type="ECO:0000313" key="3">
    <source>
        <dbReference type="Proteomes" id="UP000005408"/>
    </source>
</evidence>
<dbReference type="InterPro" id="IPR008906">
    <property type="entry name" value="HATC_C_dom"/>
</dbReference>
<dbReference type="Pfam" id="PF05699">
    <property type="entry name" value="Dimer_Tnp_hAT"/>
    <property type="match status" value="1"/>
</dbReference>
<dbReference type="PANTHER" id="PTHR46880">
    <property type="entry name" value="RAS-ASSOCIATING DOMAIN-CONTAINING PROTEIN"/>
    <property type="match status" value="1"/>
</dbReference>
<dbReference type="SUPFAM" id="SSF53098">
    <property type="entry name" value="Ribonuclease H-like"/>
    <property type="match status" value="1"/>
</dbReference>
<feature type="domain" description="HAT C-terminal dimerisation" evidence="1">
    <location>
        <begin position="114"/>
        <end position="163"/>
    </location>
</feature>
<accession>A0A8W8JQU3</accession>
<protein>
    <recommendedName>
        <fullName evidence="1">HAT C-terminal dimerisation domain-containing protein</fullName>
    </recommendedName>
</protein>
<dbReference type="EnsemblMetazoa" id="G20082.1">
    <property type="protein sequence ID" value="G20082.1:cds"/>
    <property type="gene ID" value="G20082"/>
</dbReference>
<reference evidence="2" key="1">
    <citation type="submission" date="2022-08" db="UniProtKB">
        <authorList>
            <consortium name="EnsemblMetazoa"/>
        </authorList>
    </citation>
    <scope>IDENTIFICATION</scope>
    <source>
        <strain evidence="2">05x7-T-G4-1.051#20</strain>
    </source>
</reference>
<sequence length="194" mass="21570">MFKTNSSDDDSDDDEEIQAPVLDPLAPHWSSVLDAVDVPPILCDVGPSHSLPTTTNEKDLFELLFSESCLHQITEGTNKHAAEVQQRKGRYFHGNQVPSSQALQLLLQENILASTYPSMEGLVHLASIIPSSTASVERIFSLMNSLCTPKRNRISQASLDAVMRICLEEEVISQERLNRIIENFKNNGKRSIVP</sequence>